<feature type="compositionally biased region" description="Low complexity" evidence="1">
    <location>
        <begin position="233"/>
        <end position="242"/>
    </location>
</feature>
<feature type="region of interest" description="Disordered" evidence="1">
    <location>
        <begin position="1"/>
        <end position="36"/>
    </location>
</feature>
<name>A0A8T0SAH1_PANVG</name>
<feature type="compositionally biased region" description="Low complexity" evidence="1">
    <location>
        <begin position="320"/>
        <end position="337"/>
    </location>
</feature>
<dbReference type="Proteomes" id="UP000823388">
    <property type="component" value="Chromosome 5N"/>
</dbReference>
<feature type="region of interest" description="Disordered" evidence="1">
    <location>
        <begin position="153"/>
        <end position="286"/>
    </location>
</feature>
<comment type="caution">
    <text evidence="2">The sequence shown here is derived from an EMBL/GenBank/DDBJ whole genome shotgun (WGS) entry which is preliminary data.</text>
</comment>
<organism evidence="2 3">
    <name type="scientific">Panicum virgatum</name>
    <name type="common">Blackwell switchgrass</name>
    <dbReference type="NCBI Taxonomy" id="38727"/>
    <lineage>
        <taxon>Eukaryota</taxon>
        <taxon>Viridiplantae</taxon>
        <taxon>Streptophyta</taxon>
        <taxon>Embryophyta</taxon>
        <taxon>Tracheophyta</taxon>
        <taxon>Spermatophyta</taxon>
        <taxon>Magnoliopsida</taxon>
        <taxon>Liliopsida</taxon>
        <taxon>Poales</taxon>
        <taxon>Poaceae</taxon>
        <taxon>PACMAD clade</taxon>
        <taxon>Panicoideae</taxon>
        <taxon>Panicodae</taxon>
        <taxon>Paniceae</taxon>
        <taxon>Panicinae</taxon>
        <taxon>Panicum</taxon>
        <taxon>Panicum sect. Hiantes</taxon>
    </lineage>
</organism>
<dbReference type="EMBL" id="CM029046">
    <property type="protein sequence ID" value="KAG2594125.1"/>
    <property type="molecule type" value="Genomic_DNA"/>
</dbReference>
<feature type="compositionally biased region" description="Pro residues" evidence="1">
    <location>
        <begin position="17"/>
        <end position="26"/>
    </location>
</feature>
<proteinExistence type="predicted"/>
<evidence type="ECO:0000256" key="1">
    <source>
        <dbReference type="SAM" id="MobiDB-lite"/>
    </source>
</evidence>
<evidence type="ECO:0000313" key="2">
    <source>
        <dbReference type="EMBL" id="KAG2594125.1"/>
    </source>
</evidence>
<protein>
    <submittedName>
        <fullName evidence="2">Uncharacterized protein</fullName>
    </submittedName>
</protein>
<feature type="compositionally biased region" description="Basic and acidic residues" evidence="1">
    <location>
        <begin position="202"/>
        <end position="223"/>
    </location>
</feature>
<feature type="compositionally biased region" description="Basic and acidic residues" evidence="1">
    <location>
        <begin position="258"/>
        <end position="268"/>
    </location>
</feature>
<gene>
    <name evidence="2" type="ORF">PVAP13_5NG621101</name>
</gene>
<feature type="compositionally biased region" description="Polar residues" evidence="1">
    <location>
        <begin position="1"/>
        <end position="14"/>
    </location>
</feature>
<reference evidence="2" key="1">
    <citation type="submission" date="2020-05" db="EMBL/GenBank/DDBJ databases">
        <title>WGS assembly of Panicum virgatum.</title>
        <authorList>
            <person name="Lovell J.T."/>
            <person name="Jenkins J."/>
            <person name="Shu S."/>
            <person name="Juenger T.E."/>
            <person name="Schmutz J."/>
        </authorList>
    </citation>
    <scope>NUCLEOTIDE SEQUENCE</scope>
    <source>
        <strain evidence="2">AP13</strain>
    </source>
</reference>
<keyword evidence="3" id="KW-1185">Reference proteome</keyword>
<evidence type="ECO:0000313" key="3">
    <source>
        <dbReference type="Proteomes" id="UP000823388"/>
    </source>
</evidence>
<accession>A0A8T0SAH1</accession>
<feature type="compositionally biased region" description="Basic residues" evidence="1">
    <location>
        <begin position="27"/>
        <end position="36"/>
    </location>
</feature>
<feature type="region of interest" description="Disordered" evidence="1">
    <location>
        <begin position="306"/>
        <end position="337"/>
    </location>
</feature>
<sequence length="337" mass="36280">MDSQISTRVPSNRSLPSRPPHAGPPPTRRRAARRPPRLHLHLRPACRRPPRLHLVACTSTSAPPADGRLQLRRNERALNGAAPAGRRWTAAPRACRPEERFHGAVNRALLQLGHGHGWAVATSAALRRRSRAAGEPCKNDVLDMVLDKEGEWKAGGVPARPQRHASPPLRSVRRRGEHDGGSHRVGNGGPAPEPGRGQVHPGEVRRRRDQELPGPGLRDDPVRPRPPHLPRDAAGAEADTAAPWHAAPLLRVGAPRRGQGERDRHEGEVWGGAVSRQPPHGPTQGDMIEFLSLHGSMVSVPVSSARRSSVHGLGSQDAGVEPVSARTAAAAVPPRAR</sequence>
<dbReference type="AlphaFoldDB" id="A0A8T0SAH1"/>